<comment type="caution">
    <text evidence="2">The sequence shown here is derived from an EMBL/GenBank/DDBJ whole genome shotgun (WGS) entry which is preliminary data.</text>
</comment>
<dbReference type="InterPro" id="IPR053137">
    <property type="entry name" value="NLR-like"/>
</dbReference>
<reference evidence="2 3" key="1">
    <citation type="submission" date="2019-10" db="EMBL/GenBank/DDBJ databases">
        <authorList>
            <person name="Palmer J.M."/>
        </authorList>
    </citation>
    <scope>NUCLEOTIDE SEQUENCE [LARGE SCALE GENOMIC DNA]</scope>
    <source>
        <strain evidence="2 3">TWF730</strain>
    </source>
</reference>
<sequence>MARPPIVRPKDRKGFQVGIICALPVSSTVLALFDEVWPNNGFENGNRRYGKATGDDNSYTFGLIGDCPVVLAYMPETGKTAASAVAAFFRISFRNIRLCLVVGICGGVPQGTPEMGEIFLGDIIISQGIVQYDYGRQFSEGFHRKDTMADNFARPSREIRGFLHKITERYCRENLRKNIAHYLENLCGTKGFEKCRHPGIEKDRLFKPGYRHKHHSDCVICAKCQQYNDEVCADALVMNCTDLRCGGDTQEEVIRSRLGRARNYIAGSGASESTGSSVLSIEEDPELQPNIHIGVMASGDSVIKSAYHRDKIAEKDRVIGFEMEAAGVWDTFPVIVVKGVCDYADSHSNREWQEYAAAAAAACMKALLNNWELSDMGETTDPEPLTQSLSCGVPTQSNENGINKYFEVPLGTNKNYVEREELSARLEAMFSSCQYERFERLRVAMCGLSGSGKTELAARFAEKHRKDYFAVFWVNAVNEFRLKIDFGKIAKSLGLDDDHLTNLASCAKRWLVDNSNWLLVIDNLNDDRIMDIVQETYLTAGMNGDILITSNKNLAGKRWKLLEVSGMQPHESKALVRNIAGLRLSEEQEILELLNGLGHLPIAVDQAASYMSATGIAISASEYGELFEDEKHNLL</sequence>
<dbReference type="PANTHER" id="PTHR46082">
    <property type="entry name" value="ATP/GTP-BINDING PROTEIN-RELATED"/>
    <property type="match status" value="1"/>
</dbReference>
<dbReference type="PANTHER" id="PTHR46082:SF6">
    <property type="entry name" value="AAA+ ATPASE DOMAIN-CONTAINING PROTEIN-RELATED"/>
    <property type="match status" value="1"/>
</dbReference>
<dbReference type="Proteomes" id="UP001373714">
    <property type="component" value="Unassembled WGS sequence"/>
</dbReference>
<dbReference type="SUPFAM" id="SSF53167">
    <property type="entry name" value="Purine and uridine phosphorylases"/>
    <property type="match status" value="1"/>
</dbReference>
<dbReference type="InterPro" id="IPR035994">
    <property type="entry name" value="Nucleoside_phosphorylase_sf"/>
</dbReference>
<gene>
    <name evidence="2" type="ORF">TWF730_010456</name>
</gene>
<keyword evidence="3" id="KW-1185">Reference proteome</keyword>
<dbReference type="Pfam" id="PF01048">
    <property type="entry name" value="PNP_UDP_1"/>
    <property type="match status" value="1"/>
</dbReference>
<name>A0AAV9UQU1_9PEZI</name>
<accession>A0AAV9UQU1</accession>
<evidence type="ECO:0000313" key="2">
    <source>
        <dbReference type="EMBL" id="KAK6346125.1"/>
    </source>
</evidence>
<dbReference type="AlphaFoldDB" id="A0AAV9UQU1"/>
<dbReference type="SUPFAM" id="SSF52540">
    <property type="entry name" value="P-loop containing nucleoside triphosphate hydrolases"/>
    <property type="match status" value="1"/>
</dbReference>
<dbReference type="Gene3D" id="3.40.50.300">
    <property type="entry name" value="P-loop containing nucleotide triphosphate hydrolases"/>
    <property type="match status" value="1"/>
</dbReference>
<organism evidence="2 3">
    <name type="scientific">Orbilia blumenaviensis</name>
    <dbReference type="NCBI Taxonomy" id="1796055"/>
    <lineage>
        <taxon>Eukaryota</taxon>
        <taxon>Fungi</taxon>
        <taxon>Dikarya</taxon>
        <taxon>Ascomycota</taxon>
        <taxon>Pezizomycotina</taxon>
        <taxon>Orbiliomycetes</taxon>
        <taxon>Orbiliales</taxon>
        <taxon>Orbiliaceae</taxon>
        <taxon>Orbilia</taxon>
    </lineage>
</organism>
<evidence type="ECO:0000313" key="3">
    <source>
        <dbReference type="Proteomes" id="UP001373714"/>
    </source>
</evidence>
<dbReference type="InterPro" id="IPR000845">
    <property type="entry name" value="Nucleoside_phosphorylase_d"/>
</dbReference>
<proteinExistence type="predicted"/>
<evidence type="ECO:0000259" key="1">
    <source>
        <dbReference type="Pfam" id="PF01048"/>
    </source>
</evidence>
<dbReference type="GO" id="GO:0009116">
    <property type="term" value="P:nucleoside metabolic process"/>
    <property type="evidence" value="ECO:0007669"/>
    <property type="project" value="InterPro"/>
</dbReference>
<dbReference type="Gene3D" id="3.40.50.1580">
    <property type="entry name" value="Nucleoside phosphorylase domain"/>
    <property type="match status" value="1"/>
</dbReference>
<dbReference type="GO" id="GO:0003824">
    <property type="term" value="F:catalytic activity"/>
    <property type="evidence" value="ECO:0007669"/>
    <property type="project" value="InterPro"/>
</dbReference>
<feature type="domain" description="Nucleoside phosphorylase" evidence="1">
    <location>
        <begin position="17"/>
        <end position="139"/>
    </location>
</feature>
<dbReference type="EMBL" id="JAVHNS010000008">
    <property type="protein sequence ID" value="KAK6346125.1"/>
    <property type="molecule type" value="Genomic_DNA"/>
</dbReference>
<dbReference type="InterPro" id="IPR027417">
    <property type="entry name" value="P-loop_NTPase"/>
</dbReference>
<protein>
    <recommendedName>
        <fullName evidence="1">Nucleoside phosphorylase domain-containing protein</fullName>
    </recommendedName>
</protein>